<dbReference type="SUPFAM" id="SSF89095">
    <property type="entry name" value="GatB/YqeY motif"/>
    <property type="match status" value="1"/>
</dbReference>
<dbReference type="Gene3D" id="1.10.10.410">
    <property type="match status" value="1"/>
</dbReference>
<protein>
    <submittedName>
        <fullName evidence="1">GatB/YqeY domain-containing protein</fullName>
    </submittedName>
</protein>
<name>A0A6A8DH99_9BACI</name>
<dbReference type="InterPro" id="IPR023168">
    <property type="entry name" value="GatB_Yqey_C_2"/>
</dbReference>
<sequence length="148" mass="16737">MSLAERLNQDMKQAMKDKDTTAKNVIRMVKAAIQNDAIKLGKGELSEEEELTVLTRELKQRKDSLLEFKEAGRNDLVEKLDDEIKVLQAYMPKQLSQEELEQIVLEIIKEVDASTKKDMGKVMTALMPKVKGKADGAQVNQLVQKHLS</sequence>
<dbReference type="Proteomes" id="UP000799092">
    <property type="component" value="Unassembled WGS sequence"/>
</dbReference>
<dbReference type="InterPro" id="IPR042184">
    <property type="entry name" value="YqeY/Aim41_N"/>
</dbReference>
<dbReference type="Gene3D" id="1.10.1510.10">
    <property type="entry name" value="Uncharacterised protein YqeY/AIM41 PF09424, N-terminal domain"/>
    <property type="match status" value="1"/>
</dbReference>
<dbReference type="Pfam" id="PF09424">
    <property type="entry name" value="YqeY"/>
    <property type="match status" value="1"/>
</dbReference>
<reference evidence="1" key="1">
    <citation type="submission" date="2019-11" db="EMBL/GenBank/DDBJ databases">
        <authorList>
            <person name="Li J."/>
        </authorList>
    </citation>
    <scope>NUCLEOTIDE SEQUENCE</scope>
    <source>
        <strain evidence="1">B6B</strain>
    </source>
</reference>
<keyword evidence="2" id="KW-1185">Reference proteome</keyword>
<dbReference type="PANTHER" id="PTHR28055">
    <property type="entry name" value="ALTERED INHERITANCE OF MITOCHONDRIA PROTEIN 41, MITOCHONDRIAL"/>
    <property type="match status" value="1"/>
</dbReference>
<gene>
    <name evidence="1" type="ORF">GH741_10330</name>
</gene>
<dbReference type="InterPro" id="IPR019004">
    <property type="entry name" value="YqeY/Aim41"/>
</dbReference>
<dbReference type="EMBL" id="WJNG01000007">
    <property type="protein sequence ID" value="MRH43081.1"/>
    <property type="molecule type" value="Genomic_DNA"/>
</dbReference>
<evidence type="ECO:0000313" key="1">
    <source>
        <dbReference type="EMBL" id="MRH43081.1"/>
    </source>
</evidence>
<organism evidence="1 2">
    <name type="scientific">Aquibacillus halophilus</name>
    <dbReference type="NCBI Taxonomy" id="930132"/>
    <lineage>
        <taxon>Bacteria</taxon>
        <taxon>Bacillati</taxon>
        <taxon>Bacillota</taxon>
        <taxon>Bacilli</taxon>
        <taxon>Bacillales</taxon>
        <taxon>Bacillaceae</taxon>
        <taxon>Aquibacillus</taxon>
    </lineage>
</organism>
<proteinExistence type="predicted"/>
<dbReference type="GO" id="GO:0016884">
    <property type="term" value="F:carbon-nitrogen ligase activity, with glutamine as amido-N-donor"/>
    <property type="evidence" value="ECO:0007669"/>
    <property type="project" value="InterPro"/>
</dbReference>
<comment type="caution">
    <text evidence="1">The sequence shown here is derived from an EMBL/GenBank/DDBJ whole genome shotgun (WGS) entry which is preliminary data.</text>
</comment>
<dbReference type="OrthoDB" id="9794041at2"/>
<dbReference type="PANTHER" id="PTHR28055:SF1">
    <property type="entry name" value="ALTERED INHERITANCE OF MITOCHONDRIA PROTEIN 41, MITOCHONDRIAL"/>
    <property type="match status" value="1"/>
</dbReference>
<dbReference type="InterPro" id="IPR003789">
    <property type="entry name" value="Asn/Gln_tRNA_amidoTrase-B-like"/>
</dbReference>
<accession>A0A6A8DH99</accession>
<dbReference type="AlphaFoldDB" id="A0A6A8DH99"/>
<dbReference type="RefSeq" id="WP_153736712.1">
    <property type="nucleotide sequence ID" value="NZ_WJNG01000007.1"/>
</dbReference>
<evidence type="ECO:0000313" key="2">
    <source>
        <dbReference type="Proteomes" id="UP000799092"/>
    </source>
</evidence>